<reference evidence="1" key="1">
    <citation type="thesis" date="2020" institute="ProQuest LLC" country="789 East Eisenhower Parkway, Ann Arbor, MI, USA">
        <title>Comparative Genomics and Chromosome Evolution.</title>
        <authorList>
            <person name="Mudd A.B."/>
        </authorList>
    </citation>
    <scope>NUCLEOTIDE SEQUENCE</scope>
    <source>
        <strain evidence="1">237g6f4</strain>
        <tissue evidence="1">Blood</tissue>
    </source>
</reference>
<accession>A0AAV6YLS7</accession>
<organism evidence="1 2">
    <name type="scientific">Engystomops pustulosus</name>
    <name type="common">Tungara frog</name>
    <name type="synonym">Physalaemus pustulosus</name>
    <dbReference type="NCBI Taxonomy" id="76066"/>
    <lineage>
        <taxon>Eukaryota</taxon>
        <taxon>Metazoa</taxon>
        <taxon>Chordata</taxon>
        <taxon>Craniata</taxon>
        <taxon>Vertebrata</taxon>
        <taxon>Euteleostomi</taxon>
        <taxon>Amphibia</taxon>
        <taxon>Batrachia</taxon>
        <taxon>Anura</taxon>
        <taxon>Neobatrachia</taxon>
        <taxon>Hyloidea</taxon>
        <taxon>Leptodactylidae</taxon>
        <taxon>Leiuperinae</taxon>
        <taxon>Engystomops</taxon>
    </lineage>
</organism>
<gene>
    <name evidence="1" type="ORF">GDO81_029815</name>
</gene>
<dbReference type="EMBL" id="WNYA01083574">
    <property type="protein sequence ID" value="KAG8534966.1"/>
    <property type="molecule type" value="Genomic_DNA"/>
</dbReference>
<evidence type="ECO:0000313" key="2">
    <source>
        <dbReference type="Proteomes" id="UP000824782"/>
    </source>
</evidence>
<proteinExistence type="predicted"/>
<sequence>MLLTETCCKLGFCWNYNISVEVTESEVIVEFSPRSDARKYGVEVFIERIMKRQSKTIDQVSSDRVQVNFSNFASFDPCWYNISVMYMNTFN</sequence>
<name>A0AAV6YLS7_ENGPU</name>
<evidence type="ECO:0000313" key="1">
    <source>
        <dbReference type="EMBL" id="KAG8534966.1"/>
    </source>
</evidence>
<keyword evidence="2" id="KW-1185">Reference proteome</keyword>
<comment type="caution">
    <text evidence="1">The sequence shown here is derived from an EMBL/GenBank/DDBJ whole genome shotgun (WGS) entry which is preliminary data.</text>
</comment>
<dbReference type="AlphaFoldDB" id="A0AAV6YLS7"/>
<protein>
    <submittedName>
        <fullName evidence="1">Uncharacterized protein</fullName>
    </submittedName>
</protein>
<dbReference type="Proteomes" id="UP000824782">
    <property type="component" value="Unassembled WGS sequence"/>
</dbReference>